<evidence type="ECO:0000256" key="6">
    <source>
        <dbReference type="ARBA" id="ARBA00023136"/>
    </source>
</evidence>
<dbReference type="GO" id="GO:0005886">
    <property type="term" value="C:plasma membrane"/>
    <property type="evidence" value="ECO:0007669"/>
    <property type="project" value="UniProtKB-SubCell"/>
</dbReference>
<protein>
    <submittedName>
        <fullName evidence="9">MFS transporter</fullName>
    </submittedName>
</protein>
<dbReference type="Gene3D" id="1.20.1250.20">
    <property type="entry name" value="MFS general substrate transporter like domains"/>
    <property type="match status" value="1"/>
</dbReference>
<dbReference type="InterPro" id="IPR011701">
    <property type="entry name" value="MFS"/>
</dbReference>
<evidence type="ECO:0000259" key="8">
    <source>
        <dbReference type="PROSITE" id="PS50850"/>
    </source>
</evidence>
<dbReference type="InterPro" id="IPR020846">
    <property type="entry name" value="MFS_dom"/>
</dbReference>
<keyword evidence="4 7" id="KW-0812">Transmembrane</keyword>
<keyword evidence="6 7" id="KW-0472">Membrane</keyword>
<evidence type="ECO:0000256" key="2">
    <source>
        <dbReference type="ARBA" id="ARBA00022448"/>
    </source>
</evidence>
<feature type="transmembrane region" description="Helical" evidence="7">
    <location>
        <begin position="16"/>
        <end position="38"/>
    </location>
</feature>
<dbReference type="Proteomes" id="UP000475532">
    <property type="component" value="Unassembled WGS sequence"/>
</dbReference>
<proteinExistence type="predicted"/>
<feature type="domain" description="Major facilitator superfamily (MFS) profile" evidence="8">
    <location>
        <begin position="12"/>
        <end position="406"/>
    </location>
</feature>
<gene>
    <name evidence="9" type="ORF">G3I70_31000</name>
</gene>
<dbReference type="PANTHER" id="PTHR23517">
    <property type="entry name" value="RESISTANCE PROTEIN MDTM, PUTATIVE-RELATED-RELATED"/>
    <property type="match status" value="1"/>
</dbReference>
<dbReference type="GO" id="GO:0022857">
    <property type="term" value="F:transmembrane transporter activity"/>
    <property type="evidence" value="ECO:0007669"/>
    <property type="project" value="InterPro"/>
</dbReference>
<feature type="transmembrane region" description="Helical" evidence="7">
    <location>
        <begin position="289"/>
        <end position="309"/>
    </location>
</feature>
<evidence type="ECO:0000256" key="5">
    <source>
        <dbReference type="ARBA" id="ARBA00022989"/>
    </source>
</evidence>
<feature type="transmembrane region" description="Helical" evidence="7">
    <location>
        <begin position="44"/>
        <end position="67"/>
    </location>
</feature>
<accession>A0A6L9QN71</accession>
<dbReference type="Pfam" id="PF07690">
    <property type="entry name" value="MFS_1"/>
    <property type="match status" value="2"/>
</dbReference>
<keyword evidence="2" id="KW-0813">Transport</keyword>
<dbReference type="InterPro" id="IPR050171">
    <property type="entry name" value="MFS_Transporters"/>
</dbReference>
<dbReference type="EMBL" id="JAAGLI010000843">
    <property type="protein sequence ID" value="NEA26897.1"/>
    <property type="molecule type" value="Genomic_DNA"/>
</dbReference>
<comment type="subcellular location">
    <subcellularLocation>
        <location evidence="1">Cell membrane</location>
        <topology evidence="1">Multi-pass membrane protein</topology>
    </subcellularLocation>
</comment>
<reference evidence="9 10" key="1">
    <citation type="submission" date="2020-01" db="EMBL/GenBank/DDBJ databases">
        <title>Insect and environment-associated Actinomycetes.</title>
        <authorList>
            <person name="Currrie C."/>
            <person name="Chevrette M."/>
            <person name="Carlson C."/>
            <person name="Stubbendieck R."/>
            <person name="Wendt-Pienkowski E."/>
        </authorList>
    </citation>
    <scope>NUCLEOTIDE SEQUENCE [LARGE SCALE GENOMIC DNA]</scope>
    <source>
        <strain evidence="9 10">SID10258</strain>
    </source>
</reference>
<evidence type="ECO:0000256" key="4">
    <source>
        <dbReference type="ARBA" id="ARBA00022692"/>
    </source>
</evidence>
<feature type="transmembrane region" description="Helical" evidence="7">
    <location>
        <begin position="222"/>
        <end position="244"/>
    </location>
</feature>
<organism evidence="9 10">
    <name type="scientific">Actinomadura bangladeshensis</name>
    <dbReference type="NCBI Taxonomy" id="453573"/>
    <lineage>
        <taxon>Bacteria</taxon>
        <taxon>Bacillati</taxon>
        <taxon>Actinomycetota</taxon>
        <taxon>Actinomycetes</taxon>
        <taxon>Streptosporangiales</taxon>
        <taxon>Thermomonosporaceae</taxon>
        <taxon>Actinomadura</taxon>
    </lineage>
</organism>
<feature type="transmembrane region" description="Helical" evidence="7">
    <location>
        <begin position="256"/>
        <end position="277"/>
    </location>
</feature>
<keyword evidence="3" id="KW-1003">Cell membrane</keyword>
<sequence length="436" mass="45585">MRSTSADPNASARRRLYAAALVGSIGDGIYVPLTMLFVHALTGLSLTAIGAGLSLAGLCALAFMPVAGVLIDRMGAKRVVMCALVLRAAGFAAYPFADTYPSFLAVAVVVAVGMWASTPSQHAFIGEIAQGAERDRLLAWDRSLRNGGMGLGSIAAAAVLAVDGNTGFITAAMVLASLFVLATGLVGRIPAVRERVHEGVHETVLERKEQRGYRQVLTDRPYLLITAANFLIAFGYTTQAMALPVFLTRDIGLPDALAGGVFALNTALVAALGIPVARLTMRGRRPRTAALGASIFAVSFAAFAVIPQFAGGTSAIVAVLAVAVLYTSGELIHSVPAQGLSVQAAPDHLRGRYLSVYQLSWSLCRTIAPLLLGFLLEAGPWQLWAVLALMVLAGAVILLCTERALPPHAVGIRPAGPESDVGLIDAPRLAWDTTSH</sequence>
<evidence type="ECO:0000256" key="3">
    <source>
        <dbReference type="ARBA" id="ARBA00022475"/>
    </source>
</evidence>
<dbReference type="PROSITE" id="PS50850">
    <property type="entry name" value="MFS"/>
    <property type="match status" value="1"/>
</dbReference>
<evidence type="ECO:0000313" key="9">
    <source>
        <dbReference type="EMBL" id="NEA26897.1"/>
    </source>
</evidence>
<dbReference type="SUPFAM" id="SSF103473">
    <property type="entry name" value="MFS general substrate transporter"/>
    <property type="match status" value="1"/>
</dbReference>
<evidence type="ECO:0000313" key="10">
    <source>
        <dbReference type="Proteomes" id="UP000475532"/>
    </source>
</evidence>
<evidence type="ECO:0000256" key="7">
    <source>
        <dbReference type="SAM" id="Phobius"/>
    </source>
</evidence>
<dbReference type="RefSeq" id="WP_163060944.1">
    <property type="nucleotide sequence ID" value="NZ_JAAGLI010000843.1"/>
</dbReference>
<evidence type="ECO:0000256" key="1">
    <source>
        <dbReference type="ARBA" id="ARBA00004651"/>
    </source>
</evidence>
<keyword evidence="5 7" id="KW-1133">Transmembrane helix</keyword>
<dbReference type="InterPro" id="IPR036259">
    <property type="entry name" value="MFS_trans_sf"/>
</dbReference>
<feature type="transmembrane region" description="Helical" evidence="7">
    <location>
        <begin position="168"/>
        <end position="187"/>
    </location>
</feature>
<comment type="caution">
    <text evidence="9">The sequence shown here is derived from an EMBL/GenBank/DDBJ whole genome shotgun (WGS) entry which is preliminary data.</text>
</comment>
<dbReference type="AlphaFoldDB" id="A0A6L9QN71"/>
<name>A0A6L9QN71_9ACTN</name>
<dbReference type="PANTHER" id="PTHR23517:SF2">
    <property type="entry name" value="MULTIDRUG RESISTANCE PROTEIN MDTH"/>
    <property type="match status" value="1"/>
</dbReference>
<feature type="transmembrane region" description="Helical" evidence="7">
    <location>
        <begin position="381"/>
        <end position="400"/>
    </location>
</feature>